<comment type="caution">
    <text evidence="1">The sequence shown here is derived from an EMBL/GenBank/DDBJ whole genome shotgun (WGS) entry which is preliminary data.</text>
</comment>
<keyword evidence="2" id="KW-1185">Reference proteome</keyword>
<organism evidence="1 2">
    <name type="scientific">Puccinia sorghi</name>
    <dbReference type="NCBI Taxonomy" id="27349"/>
    <lineage>
        <taxon>Eukaryota</taxon>
        <taxon>Fungi</taxon>
        <taxon>Dikarya</taxon>
        <taxon>Basidiomycota</taxon>
        <taxon>Pucciniomycotina</taxon>
        <taxon>Pucciniomycetes</taxon>
        <taxon>Pucciniales</taxon>
        <taxon>Pucciniaceae</taxon>
        <taxon>Puccinia</taxon>
    </lineage>
</organism>
<dbReference type="OrthoDB" id="3264316at2759"/>
<name>A0A0L6VSQ4_9BASI</name>
<dbReference type="Proteomes" id="UP000037035">
    <property type="component" value="Unassembled WGS sequence"/>
</dbReference>
<evidence type="ECO:0000313" key="2">
    <source>
        <dbReference type="Proteomes" id="UP000037035"/>
    </source>
</evidence>
<accession>A0A0L6VSQ4</accession>
<gene>
    <name evidence="1" type="ORF">VP01_11064g1</name>
</gene>
<evidence type="ECO:0000313" key="1">
    <source>
        <dbReference type="EMBL" id="KNZ63748.1"/>
    </source>
</evidence>
<sequence length="124" mass="14499">DRELVREAALHPMYAKMIEKLETYQEDVLECETLVMATLLHPTFQMQFFTNCWPAKANDSKALLEQLFQKRKNKFVFFFPHPFVNGCGSLNPRKIEQCVISNVWLKEGIQVSGSFDIAQKKYQH</sequence>
<proteinExistence type="predicted"/>
<feature type="non-terminal residue" evidence="1">
    <location>
        <position position="1"/>
    </location>
</feature>
<dbReference type="EMBL" id="LAVV01001182">
    <property type="protein sequence ID" value="KNZ63748.1"/>
    <property type="molecule type" value="Genomic_DNA"/>
</dbReference>
<reference evidence="1 2" key="1">
    <citation type="submission" date="2015-08" db="EMBL/GenBank/DDBJ databases">
        <title>Next Generation Sequencing and Analysis of the Genome of Puccinia sorghi L Schw, the Causal Agent of Maize Common Rust.</title>
        <authorList>
            <person name="Rochi L."/>
            <person name="Burguener G."/>
            <person name="Darino M."/>
            <person name="Turjanski A."/>
            <person name="Kreff E."/>
            <person name="Dieguez M.J."/>
            <person name="Sacco F."/>
        </authorList>
    </citation>
    <scope>NUCLEOTIDE SEQUENCE [LARGE SCALE GENOMIC DNA]</scope>
    <source>
        <strain evidence="1 2">RO10H11247</strain>
    </source>
</reference>
<dbReference type="AlphaFoldDB" id="A0A0L6VSQ4"/>
<protein>
    <submittedName>
        <fullName evidence="1">Uncharacterized protein</fullName>
    </submittedName>
</protein>
<dbReference type="VEuPathDB" id="FungiDB:VP01_11064g1"/>